<reference evidence="2 3" key="1">
    <citation type="submission" date="2015-01" db="EMBL/GenBank/DDBJ databases">
        <title>The Genome Sequence of Exophiala sideris CBS121828.</title>
        <authorList>
            <consortium name="The Broad Institute Genomics Platform"/>
            <person name="Cuomo C."/>
            <person name="de Hoog S."/>
            <person name="Gorbushina A."/>
            <person name="Stielow B."/>
            <person name="Teixiera M."/>
            <person name="Abouelleil A."/>
            <person name="Chapman S.B."/>
            <person name="Priest M."/>
            <person name="Young S.K."/>
            <person name="Wortman J."/>
            <person name="Nusbaum C."/>
            <person name="Birren B."/>
        </authorList>
    </citation>
    <scope>NUCLEOTIDE SEQUENCE [LARGE SCALE GENOMIC DNA]</scope>
    <source>
        <strain evidence="2 3">CBS 121828</strain>
    </source>
</reference>
<feature type="compositionally biased region" description="Basic residues" evidence="1">
    <location>
        <begin position="34"/>
        <end position="44"/>
    </location>
</feature>
<dbReference type="OrthoDB" id="5423818at2759"/>
<dbReference type="EMBL" id="KN846952">
    <property type="protein sequence ID" value="KIV83850.1"/>
    <property type="molecule type" value="Genomic_DNA"/>
</dbReference>
<evidence type="ECO:0000313" key="3">
    <source>
        <dbReference type="Proteomes" id="UP000053599"/>
    </source>
</evidence>
<sequence>MSASANQHCDFINISGEPNEGRHARRIHVRRTVMTNHHKRKRQKKSLESRKGHTQVLQVPTQAAPLTPACRSEASSFDPQSIRGDISLSVASSSFRLKTNSSPMHTRTCPIIIRFLSGQVIKAVRSLRYVSFIHRHVLGAHGQSNDNLMACSEILCTHYNSSSPNLPMLWHEVSVAQEHIYRTCANLNKWQLLSAAQAITLYILARFRDTTNDGMFPGMDIALLYTMGKLFELIKEDHLRDRNHTHKRGPSPNPTSDWEDWIFHESVNRTATIYFLLRRVATIDFGIECDEQSGWRIEGMLLPSARALWEARDAAMWKTWVDGDVDGQLPALRIGNLLSADADSCQKRQIAIWQEESCEFGIIVMLASQLLMDKDTEDSDP</sequence>
<evidence type="ECO:0000256" key="1">
    <source>
        <dbReference type="SAM" id="MobiDB-lite"/>
    </source>
</evidence>
<evidence type="ECO:0008006" key="4">
    <source>
        <dbReference type="Google" id="ProtNLM"/>
    </source>
</evidence>
<dbReference type="Proteomes" id="UP000053599">
    <property type="component" value="Unassembled WGS sequence"/>
</dbReference>
<protein>
    <recommendedName>
        <fullName evidence="4">Transcription factor domain-containing protein</fullName>
    </recommendedName>
</protein>
<proteinExistence type="predicted"/>
<gene>
    <name evidence="2" type="ORF">PV11_05839</name>
</gene>
<evidence type="ECO:0000313" key="2">
    <source>
        <dbReference type="EMBL" id="KIV83850.1"/>
    </source>
</evidence>
<accession>A0A0D1W593</accession>
<dbReference type="HOGENOM" id="CLU_052856_0_0_1"/>
<feature type="region of interest" description="Disordered" evidence="1">
    <location>
        <begin position="34"/>
        <end position="56"/>
    </location>
</feature>
<dbReference type="AlphaFoldDB" id="A0A0D1W593"/>
<name>A0A0D1W593_9EURO</name>
<organism evidence="2 3">
    <name type="scientific">Exophiala sideris</name>
    <dbReference type="NCBI Taxonomy" id="1016849"/>
    <lineage>
        <taxon>Eukaryota</taxon>
        <taxon>Fungi</taxon>
        <taxon>Dikarya</taxon>
        <taxon>Ascomycota</taxon>
        <taxon>Pezizomycotina</taxon>
        <taxon>Eurotiomycetes</taxon>
        <taxon>Chaetothyriomycetidae</taxon>
        <taxon>Chaetothyriales</taxon>
        <taxon>Herpotrichiellaceae</taxon>
        <taxon>Exophiala</taxon>
    </lineage>
</organism>